<reference evidence="2 3" key="1">
    <citation type="submission" date="2023-10" db="EMBL/GenBank/DDBJ databases">
        <title>Draft genome sequence of Xylaria bambusicola isolate GMP-LS, the root and basal stem rot pathogen of sugarcane in Indonesia.</title>
        <authorList>
            <person name="Selvaraj P."/>
            <person name="Muralishankar V."/>
            <person name="Muruganantham S."/>
            <person name="Sp S."/>
            <person name="Haryani S."/>
            <person name="Lau K.J.X."/>
            <person name="Naqvi N.I."/>
        </authorList>
    </citation>
    <scope>NUCLEOTIDE SEQUENCE [LARGE SCALE GENOMIC DNA]</scope>
    <source>
        <strain evidence="2">GMP-LS</strain>
    </source>
</reference>
<proteinExistence type="predicted"/>
<gene>
    <name evidence="2" type="ORF">RRF57_006855</name>
</gene>
<keyword evidence="3" id="KW-1185">Reference proteome</keyword>
<dbReference type="EMBL" id="JAWHQM010000018">
    <property type="protein sequence ID" value="KAK5631140.1"/>
    <property type="molecule type" value="Genomic_DNA"/>
</dbReference>
<dbReference type="PANTHER" id="PTHR39153:SF1">
    <property type="entry name" value="AGR244WP"/>
    <property type="match status" value="1"/>
</dbReference>
<accession>A0AAN7UF39</accession>
<dbReference type="InterPro" id="IPR038882">
    <property type="entry name" value="Rcf3"/>
</dbReference>
<organism evidence="2 3">
    <name type="scientific">Xylaria bambusicola</name>
    <dbReference type="NCBI Taxonomy" id="326684"/>
    <lineage>
        <taxon>Eukaryota</taxon>
        <taxon>Fungi</taxon>
        <taxon>Dikarya</taxon>
        <taxon>Ascomycota</taxon>
        <taxon>Pezizomycotina</taxon>
        <taxon>Sordariomycetes</taxon>
        <taxon>Xylariomycetidae</taxon>
        <taxon>Xylariales</taxon>
        <taxon>Xylariaceae</taxon>
        <taxon>Xylaria</taxon>
    </lineage>
</organism>
<evidence type="ECO:0000256" key="1">
    <source>
        <dbReference type="SAM" id="MobiDB-lite"/>
    </source>
</evidence>
<feature type="region of interest" description="Disordered" evidence="1">
    <location>
        <begin position="97"/>
        <end position="116"/>
    </location>
</feature>
<protein>
    <recommendedName>
        <fullName evidence="4">Imidazoleglycerol-phosphate dehydratase</fullName>
    </recommendedName>
</protein>
<comment type="caution">
    <text evidence="2">The sequence shown here is derived from an EMBL/GenBank/DDBJ whole genome shotgun (WGS) entry which is preliminary data.</text>
</comment>
<evidence type="ECO:0008006" key="4">
    <source>
        <dbReference type="Google" id="ProtNLM"/>
    </source>
</evidence>
<name>A0AAN7UF39_9PEZI</name>
<evidence type="ECO:0000313" key="3">
    <source>
        <dbReference type="Proteomes" id="UP001305414"/>
    </source>
</evidence>
<dbReference type="Proteomes" id="UP001305414">
    <property type="component" value="Unassembled WGS sequence"/>
</dbReference>
<dbReference type="PANTHER" id="PTHR39153">
    <property type="entry name" value="AGR244WP"/>
    <property type="match status" value="1"/>
</dbReference>
<sequence>MPRSALDNEEAKEAQMEAVRGAGWGALKWGAAAAFLGGIGYATSPLYRGLTIQFKVYMSSMILGGMIEADSRVRRFEHQIRVQRMIARDRARWKDLVDDEDDELRPTPMGTSAPKK</sequence>
<dbReference type="AlphaFoldDB" id="A0AAN7UF39"/>
<evidence type="ECO:0000313" key="2">
    <source>
        <dbReference type="EMBL" id="KAK5631140.1"/>
    </source>
</evidence>